<feature type="compositionally biased region" description="Basic residues" evidence="5">
    <location>
        <begin position="207"/>
        <end position="216"/>
    </location>
</feature>
<dbReference type="PRINTS" id="PR00775">
    <property type="entry name" value="HEATSHOCK90"/>
</dbReference>
<accession>A0A8H6T4M4</accession>
<protein>
    <submittedName>
        <fullName evidence="6">Heat-shock protein 90</fullName>
    </submittedName>
</protein>
<dbReference type="Gene3D" id="3.30.565.10">
    <property type="entry name" value="Histidine kinase-like ATPase, C-terminal domain"/>
    <property type="match status" value="1"/>
</dbReference>
<sequence length="509" mass="58234">MEAFSSGANISMIGPFGVGFYSACLKMRAVVSKHNNDEQYILGVCRWWYLHYYPRHRQPPRRGSEIRLYLKEDQLEYLEEKKIKEIVAKHSEFISYPIKLAVTKEVEKEVEDDKEEADTDKPKIEAVEDEDAALKDNKKKVKEQETTTEELNKAKPVWTRNPSEITTEDTSPWKVNSNSRPSSSFPSVQGAVRPLRAQEEAQQHRSPCLHHGHRRLGGSAPQHLPLQQNKILKAIPKNIVKKCMEVLAEIAEDKDNFTKFYDAFGKNLKLGIHEDAQNRSKLAEFLHFFSTKLSEEQTSLKEYITRIPEIQNPSTTLPANLWRPPVTHHSLREKGFEVLLLVDPIDEYAITQLKEFDGKKFICVSKEGLELEETEEEMATRDATPSSRSSSVRGDKSIGDLTYLLLETALLTFGFALDDFAKRSHRMIALGLDVDEEEEQQTTEMFTAIDDCRHRSYKRVLRVLCGVYIYYDVTTSAAFVFDSSTHKLPEMRLGIVPGSDDCSLESPKR</sequence>
<dbReference type="SUPFAM" id="SSF54211">
    <property type="entry name" value="Ribosomal protein S5 domain 2-like"/>
    <property type="match status" value="1"/>
</dbReference>
<dbReference type="GO" id="GO:0140662">
    <property type="term" value="F:ATP-dependent protein folding chaperone"/>
    <property type="evidence" value="ECO:0007669"/>
    <property type="project" value="InterPro"/>
</dbReference>
<evidence type="ECO:0000256" key="2">
    <source>
        <dbReference type="ARBA" id="ARBA00022741"/>
    </source>
</evidence>
<dbReference type="RefSeq" id="XP_037222790.1">
    <property type="nucleotide sequence ID" value="XM_037359905.1"/>
</dbReference>
<feature type="compositionally biased region" description="Basic and acidic residues" evidence="5">
    <location>
        <begin position="119"/>
        <end position="153"/>
    </location>
</feature>
<dbReference type="GO" id="GO:0005524">
    <property type="term" value="F:ATP binding"/>
    <property type="evidence" value="ECO:0007669"/>
    <property type="project" value="UniProtKB-KW"/>
</dbReference>
<dbReference type="Pfam" id="PF00183">
    <property type="entry name" value="HSP90"/>
    <property type="match status" value="2"/>
</dbReference>
<name>A0A8H6T4M4_9AGAR</name>
<evidence type="ECO:0000256" key="4">
    <source>
        <dbReference type="ARBA" id="ARBA00023186"/>
    </source>
</evidence>
<dbReference type="Gene3D" id="3.40.50.11260">
    <property type="match status" value="1"/>
</dbReference>
<keyword evidence="3" id="KW-0067">ATP-binding</keyword>
<keyword evidence="7" id="KW-1185">Reference proteome</keyword>
<comment type="caution">
    <text evidence="6">The sequence shown here is derived from an EMBL/GenBank/DDBJ whole genome shotgun (WGS) entry which is preliminary data.</text>
</comment>
<evidence type="ECO:0000256" key="5">
    <source>
        <dbReference type="SAM" id="MobiDB-lite"/>
    </source>
</evidence>
<dbReference type="InterPro" id="IPR020575">
    <property type="entry name" value="Hsp90_N"/>
</dbReference>
<dbReference type="InterPro" id="IPR020568">
    <property type="entry name" value="Ribosomal_Su5_D2-typ_SF"/>
</dbReference>
<dbReference type="SUPFAM" id="SSF55874">
    <property type="entry name" value="ATPase domain of HSP90 chaperone/DNA topoisomerase II/histidine kinase"/>
    <property type="match status" value="1"/>
</dbReference>
<reference evidence="6" key="1">
    <citation type="submission" date="2020-05" db="EMBL/GenBank/DDBJ databases">
        <title>Mycena genomes resolve the evolution of fungal bioluminescence.</title>
        <authorList>
            <person name="Tsai I.J."/>
        </authorList>
    </citation>
    <scope>NUCLEOTIDE SEQUENCE</scope>
    <source>
        <strain evidence="6">171206Taipei</strain>
    </source>
</reference>
<feature type="region of interest" description="Disordered" evidence="5">
    <location>
        <begin position="110"/>
        <end position="222"/>
    </location>
</feature>
<keyword evidence="2" id="KW-0547">Nucleotide-binding</keyword>
<dbReference type="InterPro" id="IPR036890">
    <property type="entry name" value="HATPase_C_sf"/>
</dbReference>
<organism evidence="6 7">
    <name type="scientific">Mycena indigotica</name>
    <dbReference type="NCBI Taxonomy" id="2126181"/>
    <lineage>
        <taxon>Eukaryota</taxon>
        <taxon>Fungi</taxon>
        <taxon>Dikarya</taxon>
        <taxon>Basidiomycota</taxon>
        <taxon>Agaricomycotina</taxon>
        <taxon>Agaricomycetes</taxon>
        <taxon>Agaricomycetidae</taxon>
        <taxon>Agaricales</taxon>
        <taxon>Marasmiineae</taxon>
        <taxon>Mycenaceae</taxon>
        <taxon>Mycena</taxon>
    </lineage>
</organism>
<dbReference type="InterPro" id="IPR001404">
    <property type="entry name" value="Hsp90_fam"/>
</dbReference>
<proteinExistence type="inferred from homology"/>
<dbReference type="AlphaFoldDB" id="A0A8H6T4M4"/>
<dbReference type="GO" id="GO:0016887">
    <property type="term" value="F:ATP hydrolysis activity"/>
    <property type="evidence" value="ECO:0007669"/>
    <property type="project" value="InterPro"/>
</dbReference>
<evidence type="ECO:0000256" key="1">
    <source>
        <dbReference type="ARBA" id="ARBA00008239"/>
    </source>
</evidence>
<dbReference type="EMBL" id="JACAZF010000003">
    <property type="protein sequence ID" value="KAF7309340.1"/>
    <property type="molecule type" value="Genomic_DNA"/>
</dbReference>
<dbReference type="PANTHER" id="PTHR11528">
    <property type="entry name" value="HEAT SHOCK PROTEIN 90 FAMILY MEMBER"/>
    <property type="match status" value="1"/>
</dbReference>
<dbReference type="GeneID" id="59342421"/>
<feature type="region of interest" description="Disordered" evidence="5">
    <location>
        <begin position="373"/>
        <end position="394"/>
    </location>
</feature>
<comment type="similarity">
    <text evidence="1">Belongs to the heat shock protein 90 family.</text>
</comment>
<keyword evidence="4" id="KW-0143">Chaperone</keyword>
<dbReference type="Gene3D" id="3.30.230.80">
    <property type="match status" value="1"/>
</dbReference>
<feature type="compositionally biased region" description="Polar residues" evidence="5">
    <location>
        <begin position="160"/>
        <end position="175"/>
    </location>
</feature>
<evidence type="ECO:0000256" key="3">
    <source>
        <dbReference type="ARBA" id="ARBA00022840"/>
    </source>
</evidence>
<dbReference type="GO" id="GO:0051082">
    <property type="term" value="F:unfolded protein binding"/>
    <property type="evidence" value="ECO:0007669"/>
    <property type="project" value="InterPro"/>
</dbReference>
<evidence type="ECO:0000313" key="6">
    <source>
        <dbReference type="EMBL" id="KAF7309340.1"/>
    </source>
</evidence>
<dbReference type="OrthoDB" id="28737at2759"/>
<dbReference type="PIRSF" id="PIRSF002583">
    <property type="entry name" value="Hsp90"/>
    <property type="match status" value="1"/>
</dbReference>
<evidence type="ECO:0000313" key="7">
    <source>
        <dbReference type="Proteomes" id="UP000636479"/>
    </source>
</evidence>
<dbReference type="Proteomes" id="UP000636479">
    <property type="component" value="Unassembled WGS sequence"/>
</dbReference>
<gene>
    <name evidence="6" type="ORF">MIND_00304500</name>
</gene>
<feature type="compositionally biased region" description="Low complexity" evidence="5">
    <location>
        <begin position="176"/>
        <end position="187"/>
    </location>
</feature>